<evidence type="ECO:0000256" key="1">
    <source>
        <dbReference type="ARBA" id="ARBA00004496"/>
    </source>
</evidence>
<feature type="modified residue" description="4-aspartylphosphate" evidence="8">
    <location>
        <position position="54"/>
    </location>
</feature>
<evidence type="ECO:0000256" key="7">
    <source>
        <dbReference type="ARBA" id="ARBA00023163"/>
    </source>
</evidence>
<evidence type="ECO:0000256" key="2">
    <source>
        <dbReference type="ARBA" id="ARBA00022490"/>
    </source>
</evidence>
<keyword evidence="5" id="KW-0805">Transcription regulation</keyword>
<evidence type="ECO:0000259" key="10">
    <source>
        <dbReference type="PROSITE" id="PS50110"/>
    </source>
</evidence>
<keyword evidence="2" id="KW-0963">Cytoplasm</keyword>
<dbReference type="GO" id="GO:0000160">
    <property type="term" value="P:phosphorelay signal transduction system"/>
    <property type="evidence" value="ECO:0007669"/>
    <property type="project" value="UniProtKB-KW"/>
</dbReference>
<reference evidence="11 12" key="1">
    <citation type="submission" date="2020-04" db="EMBL/GenBank/DDBJ databases">
        <title>Paenibacillus algicola sp. nov., a novel marine bacterium producing alginate lyase.</title>
        <authorList>
            <person name="Huang H."/>
        </authorList>
    </citation>
    <scope>NUCLEOTIDE SEQUENCE [LARGE SCALE GENOMIC DNA]</scope>
    <source>
        <strain evidence="11 12">L7-75</strain>
    </source>
</reference>
<keyword evidence="3 8" id="KW-0597">Phosphoprotein</keyword>
<dbReference type="InterPro" id="IPR001789">
    <property type="entry name" value="Sig_transdc_resp-reg_receiver"/>
</dbReference>
<dbReference type="Pfam" id="PF00072">
    <property type="entry name" value="Response_reg"/>
    <property type="match status" value="1"/>
</dbReference>
<dbReference type="RefSeq" id="WP_169506454.1">
    <property type="nucleotide sequence ID" value="NZ_JABBPN010000021.1"/>
</dbReference>
<dbReference type="PROSITE" id="PS50110">
    <property type="entry name" value="RESPONSE_REGULATORY"/>
    <property type="match status" value="1"/>
</dbReference>
<organism evidence="11 12">
    <name type="scientific">Paenibacillus lemnae</name>
    <dbReference type="NCBI Taxonomy" id="1330551"/>
    <lineage>
        <taxon>Bacteria</taxon>
        <taxon>Bacillati</taxon>
        <taxon>Bacillota</taxon>
        <taxon>Bacilli</taxon>
        <taxon>Bacillales</taxon>
        <taxon>Paenibacillaceae</taxon>
        <taxon>Paenibacillus</taxon>
    </lineage>
</organism>
<dbReference type="SMART" id="SM00448">
    <property type="entry name" value="REC"/>
    <property type="match status" value="1"/>
</dbReference>
<dbReference type="AlphaFoldDB" id="A0A848M8Y0"/>
<accession>A0A848M8Y0</accession>
<dbReference type="GO" id="GO:0003700">
    <property type="term" value="F:DNA-binding transcription factor activity"/>
    <property type="evidence" value="ECO:0007669"/>
    <property type="project" value="InterPro"/>
</dbReference>
<evidence type="ECO:0000256" key="8">
    <source>
        <dbReference type="PROSITE-ProRule" id="PRU00169"/>
    </source>
</evidence>
<evidence type="ECO:0000256" key="4">
    <source>
        <dbReference type="ARBA" id="ARBA00023012"/>
    </source>
</evidence>
<dbReference type="Proteomes" id="UP000565468">
    <property type="component" value="Unassembled WGS sequence"/>
</dbReference>
<dbReference type="GO" id="GO:0043565">
    <property type="term" value="F:sequence-specific DNA binding"/>
    <property type="evidence" value="ECO:0007669"/>
    <property type="project" value="InterPro"/>
</dbReference>
<name>A0A848M8Y0_PAELE</name>
<dbReference type="GO" id="GO:0005737">
    <property type="term" value="C:cytoplasm"/>
    <property type="evidence" value="ECO:0007669"/>
    <property type="project" value="UniProtKB-SubCell"/>
</dbReference>
<keyword evidence="4" id="KW-0902">Two-component regulatory system</keyword>
<dbReference type="Gene3D" id="1.10.10.60">
    <property type="entry name" value="Homeodomain-like"/>
    <property type="match status" value="2"/>
</dbReference>
<keyword evidence="6" id="KW-0238">DNA-binding</keyword>
<keyword evidence="12" id="KW-1185">Reference proteome</keyword>
<dbReference type="Pfam" id="PF12833">
    <property type="entry name" value="HTH_18"/>
    <property type="match status" value="1"/>
</dbReference>
<sequence length="505" mass="58912">MKLLIVDDEVHIREGIRDGIDWNTLGFEEVVVAENGIEALELFHQIKPELVITDIRMPGMDGLELSERIRKASKITQIILLSGYSEFEYARSALTIGIHYYELKPVKLRHLIQLVKSIKNEIKAEQEQQQEVIHYRKLKLWKMLEQEDYQNLNFLGKELFELFGFDPKGIFVLSTFAAEEKHTVLRLEEVMKETGSPMIFAVQMETNGDTKLILQPKFHGNALQETYQFLHEVRNKVRQQCGISLSAGLSSTGKLSQFKQLVEESATALASRIIKGNGIYTYQKKNIDEHRHVLIRKEKELRDSISMLHFTPVQEIIYEEFSRLSEEAGLTLDKVRNMTLDLVNILIRSLQGLHYIDALEMQSFKHFQTMNEYMDWVLKLYQSKLEDLKTVQNVKHSPIIIKAVQYIKKNYKESLTIERLADVLAITPNYFSHLFKKETGVPFNEYLNRLRVEEAKKLLSSTDLMAYEIPERVGFQNYKYFLSVFKKYSGQSPTDYRKQYSCIEL</sequence>
<dbReference type="PANTHER" id="PTHR42713:SF3">
    <property type="entry name" value="TRANSCRIPTIONAL REGULATORY PROTEIN HPTR"/>
    <property type="match status" value="1"/>
</dbReference>
<dbReference type="SMART" id="SM00342">
    <property type="entry name" value="HTH_ARAC"/>
    <property type="match status" value="1"/>
</dbReference>
<feature type="domain" description="Response regulatory" evidence="10">
    <location>
        <begin position="2"/>
        <end position="119"/>
    </location>
</feature>
<dbReference type="PROSITE" id="PS01124">
    <property type="entry name" value="HTH_ARAC_FAMILY_2"/>
    <property type="match status" value="1"/>
</dbReference>
<dbReference type="SUPFAM" id="SSF46689">
    <property type="entry name" value="Homeodomain-like"/>
    <property type="match status" value="2"/>
</dbReference>
<feature type="domain" description="HTH araC/xylS-type" evidence="9">
    <location>
        <begin position="401"/>
        <end position="499"/>
    </location>
</feature>
<protein>
    <submittedName>
        <fullName evidence="11">Response regulator transcription factor</fullName>
    </submittedName>
</protein>
<comment type="subcellular location">
    <subcellularLocation>
        <location evidence="1">Cytoplasm</location>
    </subcellularLocation>
</comment>
<proteinExistence type="predicted"/>
<keyword evidence="7" id="KW-0804">Transcription</keyword>
<evidence type="ECO:0000256" key="3">
    <source>
        <dbReference type="ARBA" id="ARBA00022553"/>
    </source>
</evidence>
<dbReference type="InterPro" id="IPR011006">
    <property type="entry name" value="CheY-like_superfamily"/>
</dbReference>
<dbReference type="SUPFAM" id="SSF52172">
    <property type="entry name" value="CheY-like"/>
    <property type="match status" value="1"/>
</dbReference>
<dbReference type="InterPro" id="IPR018060">
    <property type="entry name" value="HTH_AraC"/>
</dbReference>
<dbReference type="PANTHER" id="PTHR42713">
    <property type="entry name" value="HISTIDINE KINASE-RELATED"/>
    <property type="match status" value="1"/>
</dbReference>
<evidence type="ECO:0000256" key="6">
    <source>
        <dbReference type="ARBA" id="ARBA00023125"/>
    </source>
</evidence>
<dbReference type="EMBL" id="JABBPN010000021">
    <property type="protein sequence ID" value="NMO97678.1"/>
    <property type="molecule type" value="Genomic_DNA"/>
</dbReference>
<dbReference type="CDD" id="cd17536">
    <property type="entry name" value="REC_YesN-like"/>
    <property type="match status" value="1"/>
</dbReference>
<evidence type="ECO:0000313" key="12">
    <source>
        <dbReference type="Proteomes" id="UP000565468"/>
    </source>
</evidence>
<gene>
    <name evidence="11" type="ORF">HII30_18095</name>
</gene>
<evidence type="ECO:0000256" key="5">
    <source>
        <dbReference type="ARBA" id="ARBA00023015"/>
    </source>
</evidence>
<dbReference type="InterPro" id="IPR051552">
    <property type="entry name" value="HptR"/>
</dbReference>
<evidence type="ECO:0000313" key="11">
    <source>
        <dbReference type="EMBL" id="NMO97678.1"/>
    </source>
</evidence>
<dbReference type="InterPro" id="IPR009057">
    <property type="entry name" value="Homeodomain-like_sf"/>
</dbReference>
<dbReference type="Gene3D" id="3.40.50.2300">
    <property type="match status" value="1"/>
</dbReference>
<comment type="caution">
    <text evidence="11">The sequence shown here is derived from an EMBL/GenBank/DDBJ whole genome shotgun (WGS) entry which is preliminary data.</text>
</comment>
<evidence type="ECO:0000259" key="9">
    <source>
        <dbReference type="PROSITE" id="PS01124"/>
    </source>
</evidence>